<dbReference type="Pfam" id="PF22734">
    <property type="entry name" value="NNH2"/>
    <property type="match status" value="1"/>
</dbReference>
<keyword evidence="2" id="KW-0042">Antenna complex</keyword>
<dbReference type="PROSITE" id="PS50837">
    <property type="entry name" value="NACHT"/>
    <property type="match status" value="1"/>
</dbReference>
<evidence type="ECO:0000313" key="6">
    <source>
        <dbReference type="EMBL" id="BAY96163.1"/>
    </source>
</evidence>
<keyword evidence="7" id="KW-1185">Reference proteome</keyword>
<dbReference type="GO" id="GO:0030089">
    <property type="term" value="C:phycobilisome"/>
    <property type="evidence" value="ECO:0007669"/>
    <property type="project" value="UniProtKB-KW"/>
</dbReference>
<dbReference type="CDD" id="cd01120">
    <property type="entry name" value="RecA-like_superfamily"/>
    <property type="match status" value="1"/>
</dbReference>
<accession>A0A1Z4MRQ5</accession>
<dbReference type="InterPro" id="IPR054569">
    <property type="entry name" value="NNH2"/>
</dbReference>
<dbReference type="SUPFAM" id="SSF52540">
    <property type="entry name" value="P-loop containing nucleoside triphosphate hydrolases"/>
    <property type="match status" value="1"/>
</dbReference>
<organism evidence="6 7">
    <name type="scientific">Tolypothrix tenuis PCC 7101</name>
    <dbReference type="NCBI Taxonomy" id="231146"/>
    <lineage>
        <taxon>Bacteria</taxon>
        <taxon>Bacillati</taxon>
        <taxon>Cyanobacteriota</taxon>
        <taxon>Cyanophyceae</taxon>
        <taxon>Nostocales</taxon>
        <taxon>Tolypothrichaceae</taxon>
        <taxon>Tolypothrix</taxon>
    </lineage>
</organism>
<dbReference type="GO" id="GO:0016829">
    <property type="term" value="F:lyase activity"/>
    <property type="evidence" value="ECO:0007669"/>
    <property type="project" value="UniProtKB-KW"/>
</dbReference>
<keyword evidence="4" id="KW-0456">Lyase</keyword>
<dbReference type="EMBL" id="AP018248">
    <property type="protein sequence ID" value="BAY96163.1"/>
    <property type="molecule type" value="Genomic_DNA"/>
</dbReference>
<dbReference type="InterPro" id="IPR007111">
    <property type="entry name" value="NACHT_NTPase"/>
</dbReference>
<evidence type="ECO:0000256" key="1">
    <source>
        <dbReference type="ARBA" id="ARBA00009299"/>
    </source>
</evidence>
<dbReference type="InterPro" id="IPR027417">
    <property type="entry name" value="P-loop_NTPase"/>
</dbReference>
<dbReference type="RefSeq" id="WP_096573409.1">
    <property type="nucleotide sequence ID" value="NZ_CAWNJS010000001.1"/>
</dbReference>
<evidence type="ECO:0000259" key="5">
    <source>
        <dbReference type="PROSITE" id="PS50837"/>
    </source>
</evidence>
<dbReference type="Gene3D" id="1.25.10.10">
    <property type="entry name" value="Leucine-rich Repeat Variant"/>
    <property type="match status" value="3"/>
</dbReference>
<dbReference type="PANTHER" id="PTHR46844:SF1">
    <property type="entry name" value="SLR5058 PROTEIN"/>
    <property type="match status" value="1"/>
</dbReference>
<evidence type="ECO:0000256" key="2">
    <source>
        <dbReference type="ARBA" id="ARBA00022549"/>
    </source>
</evidence>
<dbReference type="KEGG" id="ttq:NIES37_00900"/>
<dbReference type="Pfam" id="PF05729">
    <property type="entry name" value="NACHT"/>
    <property type="match status" value="1"/>
</dbReference>
<protein>
    <recommendedName>
        <fullName evidence="5">NACHT domain-containing protein</fullName>
    </recommendedName>
</protein>
<keyword evidence="3" id="KW-0605">Phycobilisome</keyword>
<evidence type="ECO:0000256" key="3">
    <source>
        <dbReference type="ARBA" id="ARBA00022738"/>
    </source>
</evidence>
<dbReference type="Pfam" id="PF13646">
    <property type="entry name" value="HEAT_2"/>
    <property type="match status" value="4"/>
</dbReference>
<gene>
    <name evidence="6" type="ORF">NIES37_00900</name>
</gene>
<reference evidence="6 7" key="1">
    <citation type="submission" date="2017-06" db="EMBL/GenBank/DDBJ databases">
        <title>Genome sequencing of cyanobaciteial culture collection at National Institute for Environmental Studies (NIES).</title>
        <authorList>
            <person name="Hirose Y."/>
            <person name="Shimura Y."/>
            <person name="Fujisawa T."/>
            <person name="Nakamura Y."/>
            <person name="Kawachi M."/>
        </authorList>
    </citation>
    <scope>NUCLEOTIDE SEQUENCE [LARGE SCALE GENOMIC DNA]</scope>
    <source>
        <strain evidence="6 7">NIES-37</strain>
    </source>
</reference>
<evidence type="ECO:0000313" key="7">
    <source>
        <dbReference type="Proteomes" id="UP000218785"/>
    </source>
</evidence>
<dbReference type="PANTHER" id="PTHR46844">
    <property type="entry name" value="SLR5058 PROTEIN"/>
    <property type="match status" value="1"/>
</dbReference>
<proteinExistence type="inferred from homology"/>
<feature type="domain" description="NACHT" evidence="5">
    <location>
        <begin position="290"/>
        <end position="420"/>
    </location>
</feature>
<dbReference type="InterPro" id="IPR011989">
    <property type="entry name" value="ARM-like"/>
</dbReference>
<comment type="similarity">
    <text evidence="1">Belongs to the CpcE/RpcE/PecE family.</text>
</comment>
<dbReference type="Proteomes" id="UP000218785">
    <property type="component" value="Chromosome"/>
</dbReference>
<dbReference type="InterPro" id="IPR016024">
    <property type="entry name" value="ARM-type_fold"/>
</dbReference>
<sequence length="1348" mass="156501">MMEWLVSWVASNAVGFLVKSILNEDFAKDLAKDYAKDFFKSRLQNTTKIFKEEPIQKAIAEALHQFLQLVEDELKCCQLADNDIKKLNKPLQQFICYKSVKEILGQAFDGDCKRLDYQSLATIWQSLNLPELPVDFNWQAVTDSYVIKCQQILRESPELREILNSHNLQAIQINSQEAAGIIPNFDLQQYQEAIRERYVNLKLDSLDTSGYAYNELRLWSIFVTPNVREVHQVLPQVHELPKEHWRRMRDSNQLASAAISWEELEQYERVYFEQPLASVLDIVNQPQTYRYIVILGDPGSGKSTLLQYLALAWVEKTLDQIGTRGFSLPPIPLLIELRAYMRNYDDGHCKNFLEFFHQSPGAISHLNQHQLQAQLKTGNALVMFDGLDEVFDSGKREDMITAIHRFTNEYPQVQVIVTSRVIGYKPQRLRDAQFRHFMLQDLDSQQIQDFINRWHDLTFKYEVDKQRKRERLLRAIHTSKAMAELAGNPLILTMMAILNRNQELPRDRAELYKKASELLLYKWDVERALSHEQHLPTTIDYQDKQAMLRQVAYYMQTSQKGLAGNWISTCNLEKIFTDYLKNLEVSEPRDKARRLINQLRTRNFMLCFLGADYYGFVHRTFLEYFCAWEFVWQFKEAQTLSLSELKQEVFGKHWQDETWHEVLRLIAGMIEPRFVAALIEYLMLQNGEQQKFTNLFLAAKCLAEVRKRSVIGLTANKLLVQLQDLTKYDLWYYYDQLFDDKETKLVDEIRTQAVTAIATTWKDDFKIKSWLKQVATLDENWHLRCAAVQELARNFVHDSDNINFLKQRTIIDESWNVRRAGVQELARNFPDDSSTIQFLKDRAIADGDTDVRRVALEELARNFRDDSSTVQFLKDCAIADDADIRRVALEELACNFPDDTDTISILQERSLADEDADVRRVAVEQLAQHFPDDADTMAILQDHATVDEDADVRRVAVEQLAHHFPYDGDTLSILKDRANVDDDADVRRVAVEALACHYQNHTDTIGFLKYRIIADNDSDVRQSAIQGLARNFADDTVISFLKNLATANENWQVRRVAAVELACYFKDNSDIISFLKYRAIADDDADVRQATLQALVSNFPDDAEIIDLLKTRATVDDDADVRRVAVEEIARNFLDDAETISFLQYRATHDSSWNVRLVAVAELARNFPDDAEIITFWQTRATTDKNYYVRRAALQALARNCQNHAETICFLKSRATIDTHWHIRRAAIKELANNFPDDADIPNFCKYCAIADESWQVRQTALQELARHFKEKTGMFEIFYNCAVNDPFQRRNSWQTNPRRVALDIIIKQYPHHSQTLPLLQDIVGNDLDIKLREYAHKKLTELGARVP</sequence>
<dbReference type="Gene3D" id="3.40.50.300">
    <property type="entry name" value="P-loop containing nucleotide triphosphate hydrolases"/>
    <property type="match status" value="1"/>
</dbReference>
<evidence type="ECO:0000256" key="4">
    <source>
        <dbReference type="ARBA" id="ARBA00023239"/>
    </source>
</evidence>
<dbReference type="SUPFAM" id="SSF48371">
    <property type="entry name" value="ARM repeat"/>
    <property type="match status" value="2"/>
</dbReference>
<name>A0A1Z4MRQ5_9CYAN</name>